<dbReference type="GO" id="GO:0050519">
    <property type="term" value="F:holo-citrate lyase synthase activity"/>
    <property type="evidence" value="ECO:0007669"/>
    <property type="project" value="UniProtKB-EC"/>
</dbReference>
<dbReference type="AlphaFoldDB" id="D2Z7M9"/>
<evidence type="ECO:0000256" key="1">
    <source>
        <dbReference type="ARBA" id="ARBA00012524"/>
    </source>
</evidence>
<comment type="catalytic activity">
    <reaction evidence="4">
        <text>apo-[citrate lyase ACP] + 2'-(5''-triphospho-alpha-D-ribosyl)-3'-dephospho-CoA = holo-[citrate lyase ACP] + diphosphate</text>
        <dbReference type="Rhea" id="RHEA:16333"/>
        <dbReference type="Rhea" id="RHEA-COMP:10157"/>
        <dbReference type="Rhea" id="RHEA-COMP:10158"/>
        <dbReference type="ChEBI" id="CHEBI:29999"/>
        <dbReference type="ChEBI" id="CHEBI:33019"/>
        <dbReference type="ChEBI" id="CHEBI:61378"/>
        <dbReference type="ChEBI" id="CHEBI:82683"/>
        <dbReference type="EC" id="2.7.7.61"/>
    </reaction>
</comment>
<organism evidence="5 6">
    <name type="scientific">Dethiosulfovibrio peptidovorans DSM 11002</name>
    <dbReference type="NCBI Taxonomy" id="469381"/>
    <lineage>
        <taxon>Bacteria</taxon>
        <taxon>Thermotogati</taxon>
        <taxon>Synergistota</taxon>
        <taxon>Synergistia</taxon>
        <taxon>Synergistales</taxon>
        <taxon>Dethiosulfovibrionaceae</taxon>
        <taxon>Dethiosulfovibrio</taxon>
    </lineage>
</organism>
<evidence type="ECO:0000256" key="3">
    <source>
        <dbReference type="ARBA" id="ARBA00022695"/>
    </source>
</evidence>
<dbReference type="OrthoDB" id="3196716at2"/>
<evidence type="ECO:0000313" key="6">
    <source>
        <dbReference type="Proteomes" id="UP000006427"/>
    </source>
</evidence>
<name>D2Z7M9_9BACT</name>
<accession>D2Z7M9</accession>
<keyword evidence="2" id="KW-0808">Transferase</keyword>
<dbReference type="eggNOG" id="COG3697">
    <property type="taxonomic scope" value="Bacteria"/>
</dbReference>
<dbReference type="Proteomes" id="UP000006427">
    <property type="component" value="Unassembled WGS sequence"/>
</dbReference>
<dbReference type="EMBL" id="ABTR02000001">
    <property type="protein sequence ID" value="EFC91476.1"/>
    <property type="molecule type" value="Genomic_DNA"/>
</dbReference>
<reference evidence="5 6" key="1">
    <citation type="journal article" date="2010" name="Stand. Genomic Sci.">
        <title>Permanent draft genome sequence of Dethiosulfovibrio peptidovorans type strain (SEBR 4207).</title>
        <authorList>
            <person name="Labutti K."/>
            <person name="Mayilraj S."/>
            <person name="Clum A."/>
            <person name="Lucas S."/>
            <person name="Glavina Del Rio T."/>
            <person name="Nolan M."/>
            <person name="Tice H."/>
            <person name="Cheng J.F."/>
            <person name="Pitluck S."/>
            <person name="Liolios K."/>
            <person name="Ivanova N."/>
            <person name="Mavromatis K."/>
            <person name="Mikhailova N."/>
            <person name="Pati A."/>
            <person name="Goodwin L."/>
            <person name="Chen A."/>
            <person name="Palaniappan K."/>
            <person name="Land M."/>
            <person name="Hauser L."/>
            <person name="Chang Y.J."/>
            <person name="Jeffries C.D."/>
            <person name="Rohde M."/>
            <person name="Spring S."/>
            <person name="Goker M."/>
            <person name="Woyke T."/>
            <person name="Bristow J."/>
            <person name="Eisen J.A."/>
            <person name="Markowitz V."/>
            <person name="Hugenholtz P."/>
            <person name="Kyrpides N.C."/>
            <person name="Klenk H.P."/>
            <person name="Lapidus A."/>
        </authorList>
    </citation>
    <scope>NUCLEOTIDE SEQUENCE [LARGE SCALE GENOMIC DNA]</scope>
    <source>
        <strain evidence="5 6">DSM 11002</strain>
    </source>
</reference>
<dbReference type="STRING" id="469381.Dpep_1450"/>
<comment type="caution">
    <text evidence="5">The sequence shown here is derived from an EMBL/GenBank/DDBJ whole genome shotgun (WGS) entry which is preliminary data.</text>
</comment>
<dbReference type="InterPro" id="IPR005551">
    <property type="entry name" value="CitX"/>
</dbReference>
<evidence type="ECO:0000313" key="5">
    <source>
        <dbReference type="EMBL" id="EFC91476.1"/>
    </source>
</evidence>
<dbReference type="Pfam" id="PF03802">
    <property type="entry name" value="CitX"/>
    <property type="match status" value="1"/>
</dbReference>
<dbReference type="GO" id="GO:0051191">
    <property type="term" value="P:prosthetic group biosynthetic process"/>
    <property type="evidence" value="ECO:0007669"/>
    <property type="project" value="InterPro"/>
</dbReference>
<sequence length="169" mass="18791">MGYESMDLILAAREARWNLRKQLSRTYGKPVLSLSMTVPGPDKSAPGIFWALRVISDEVEKTLGYVLSRRSDLDGSDGPSVHWVVDLSGRELKKKALAIEESHGLGRIADLDVLDENGAPLGRSDLGFPPRRCLICDRPAKECSYCRRHGLSELLEAIEGILEKSGWRE</sequence>
<gene>
    <name evidence="5" type="ORF">Dpep_1450</name>
</gene>
<evidence type="ECO:0000256" key="4">
    <source>
        <dbReference type="ARBA" id="ARBA00048574"/>
    </source>
</evidence>
<dbReference type="EC" id="2.7.7.61" evidence="1"/>
<keyword evidence="6" id="KW-1185">Reference proteome</keyword>
<protein>
    <recommendedName>
        <fullName evidence="1">citrate lyase holo-[acyl-carrier protein] synthase</fullName>
        <ecNumber evidence="1">2.7.7.61</ecNumber>
    </recommendedName>
</protein>
<proteinExistence type="predicted"/>
<dbReference type="RefSeq" id="WP_005660901.1">
    <property type="nucleotide sequence ID" value="NZ_ABTR02000001.1"/>
</dbReference>
<dbReference type="NCBIfam" id="TIGR03124">
    <property type="entry name" value="citrate_citX"/>
    <property type="match status" value="1"/>
</dbReference>
<keyword evidence="3" id="KW-0548">Nucleotidyltransferase</keyword>
<dbReference type="PaxDb" id="469381-Dpep_1450"/>
<evidence type="ECO:0000256" key="2">
    <source>
        <dbReference type="ARBA" id="ARBA00022679"/>
    </source>
</evidence>